<name>A0A0D9VPC5_9ORYZ</name>
<dbReference type="HOGENOM" id="CLU_1761610_0_0_1"/>
<dbReference type="Gramene" id="LPERR03G02820.1">
    <property type="protein sequence ID" value="LPERR03G02820.1"/>
    <property type="gene ID" value="LPERR03G02820"/>
</dbReference>
<evidence type="ECO:0000313" key="1">
    <source>
        <dbReference type="EnsemblPlants" id="LPERR03G02820.1"/>
    </source>
</evidence>
<reference evidence="1" key="3">
    <citation type="submission" date="2015-04" db="UniProtKB">
        <authorList>
            <consortium name="EnsemblPlants"/>
        </authorList>
    </citation>
    <scope>IDENTIFICATION</scope>
</reference>
<reference evidence="1 2" key="1">
    <citation type="submission" date="2012-08" db="EMBL/GenBank/DDBJ databases">
        <title>Oryza genome evolution.</title>
        <authorList>
            <person name="Wing R.A."/>
        </authorList>
    </citation>
    <scope>NUCLEOTIDE SEQUENCE</scope>
</reference>
<keyword evidence="2" id="KW-1185">Reference proteome</keyword>
<dbReference type="EnsemblPlants" id="LPERR03G02820.1">
    <property type="protein sequence ID" value="LPERR03G02820.1"/>
    <property type="gene ID" value="LPERR03G02820"/>
</dbReference>
<evidence type="ECO:0000313" key="2">
    <source>
        <dbReference type="Proteomes" id="UP000032180"/>
    </source>
</evidence>
<organism evidence="1 2">
    <name type="scientific">Leersia perrieri</name>
    <dbReference type="NCBI Taxonomy" id="77586"/>
    <lineage>
        <taxon>Eukaryota</taxon>
        <taxon>Viridiplantae</taxon>
        <taxon>Streptophyta</taxon>
        <taxon>Embryophyta</taxon>
        <taxon>Tracheophyta</taxon>
        <taxon>Spermatophyta</taxon>
        <taxon>Magnoliopsida</taxon>
        <taxon>Liliopsida</taxon>
        <taxon>Poales</taxon>
        <taxon>Poaceae</taxon>
        <taxon>BOP clade</taxon>
        <taxon>Oryzoideae</taxon>
        <taxon>Oryzeae</taxon>
        <taxon>Oryzinae</taxon>
        <taxon>Leersia</taxon>
    </lineage>
</organism>
<protein>
    <submittedName>
        <fullName evidence="1">Uncharacterized protein</fullName>
    </submittedName>
</protein>
<dbReference type="AlphaFoldDB" id="A0A0D9VPC5"/>
<reference evidence="2" key="2">
    <citation type="submission" date="2013-12" db="EMBL/GenBank/DDBJ databases">
        <authorList>
            <person name="Yu Y."/>
            <person name="Lee S."/>
            <person name="de Baynast K."/>
            <person name="Wissotski M."/>
            <person name="Liu L."/>
            <person name="Talag J."/>
            <person name="Goicoechea J."/>
            <person name="Angelova A."/>
            <person name="Jetty R."/>
            <person name="Kudrna D."/>
            <person name="Golser W."/>
            <person name="Rivera L."/>
            <person name="Zhang J."/>
            <person name="Wing R."/>
        </authorList>
    </citation>
    <scope>NUCLEOTIDE SEQUENCE</scope>
</reference>
<sequence>MLNSAVLFFNGDEPGEVISHVSGDISFNISDCVMMWDFDRAFLILAPEWKNEGLFGLVFASTSECKESNIIFSEGPRTTLPVLAPVLIMSSRSLTLWVLLGCLRLLMRNSSIIIFAGSVGYKSEWNTSLLQEHGDLGHDWQLLLFFSSDGNGCL</sequence>
<dbReference type="Proteomes" id="UP000032180">
    <property type="component" value="Chromosome 3"/>
</dbReference>
<proteinExistence type="predicted"/>
<accession>A0A0D9VPC5</accession>